<dbReference type="OrthoDB" id="8120026at2759"/>
<name>A0A4Z2FHT1_9TELE</name>
<accession>A0A4Z2FHT1</accession>
<dbReference type="EMBL" id="SRLO01001241">
    <property type="protein sequence ID" value="TNN39862.1"/>
    <property type="molecule type" value="Genomic_DNA"/>
</dbReference>
<reference evidence="1 2" key="1">
    <citation type="submission" date="2019-03" db="EMBL/GenBank/DDBJ databases">
        <title>First draft genome of Liparis tanakae, snailfish: a comprehensive survey of snailfish specific genes.</title>
        <authorList>
            <person name="Kim W."/>
            <person name="Song I."/>
            <person name="Jeong J.-H."/>
            <person name="Kim D."/>
            <person name="Kim S."/>
            <person name="Ryu S."/>
            <person name="Song J.Y."/>
            <person name="Lee S.K."/>
        </authorList>
    </citation>
    <scope>NUCLEOTIDE SEQUENCE [LARGE SCALE GENOMIC DNA]</scope>
    <source>
        <tissue evidence="1">Muscle</tissue>
    </source>
</reference>
<protein>
    <submittedName>
        <fullName evidence="1">Uncharacterized protein</fullName>
    </submittedName>
</protein>
<gene>
    <name evidence="1" type="ORF">EYF80_049976</name>
</gene>
<keyword evidence="2" id="KW-1185">Reference proteome</keyword>
<dbReference type="Proteomes" id="UP000314294">
    <property type="component" value="Unassembled WGS sequence"/>
</dbReference>
<dbReference type="AlphaFoldDB" id="A0A4Z2FHT1"/>
<proteinExistence type="predicted"/>
<evidence type="ECO:0000313" key="2">
    <source>
        <dbReference type="Proteomes" id="UP000314294"/>
    </source>
</evidence>
<sequence length="179" mass="20238">MKTVFSLHRKWAHAVETIRILQGIVSVIPERSCKLSARPVISWAEGLGHLRKWLSRAPLTLTSMEVRFFRFLPCAAILSMLVGLPVVESASSSHLFNKGFSLHMFLKLSCRASNLQMVVWEKTFPYRVPKAKPTSACVKPSLILRCLNCLANCSRSSDVGVSSSECWSWLLTPPWCWCW</sequence>
<organism evidence="1 2">
    <name type="scientific">Liparis tanakae</name>
    <name type="common">Tanaka's snailfish</name>
    <dbReference type="NCBI Taxonomy" id="230148"/>
    <lineage>
        <taxon>Eukaryota</taxon>
        <taxon>Metazoa</taxon>
        <taxon>Chordata</taxon>
        <taxon>Craniata</taxon>
        <taxon>Vertebrata</taxon>
        <taxon>Euteleostomi</taxon>
        <taxon>Actinopterygii</taxon>
        <taxon>Neopterygii</taxon>
        <taxon>Teleostei</taxon>
        <taxon>Neoteleostei</taxon>
        <taxon>Acanthomorphata</taxon>
        <taxon>Eupercaria</taxon>
        <taxon>Perciformes</taxon>
        <taxon>Cottioidei</taxon>
        <taxon>Cottales</taxon>
        <taxon>Liparidae</taxon>
        <taxon>Liparis</taxon>
    </lineage>
</organism>
<comment type="caution">
    <text evidence="1">The sequence shown here is derived from an EMBL/GenBank/DDBJ whole genome shotgun (WGS) entry which is preliminary data.</text>
</comment>
<evidence type="ECO:0000313" key="1">
    <source>
        <dbReference type="EMBL" id="TNN39862.1"/>
    </source>
</evidence>